<keyword evidence="6" id="KW-0902">Two-component regulatory system</keyword>
<organism evidence="10 11">
    <name type="scientific">Cellvibrio zantedeschiae</name>
    <dbReference type="NCBI Taxonomy" id="1237077"/>
    <lineage>
        <taxon>Bacteria</taxon>
        <taxon>Pseudomonadati</taxon>
        <taxon>Pseudomonadota</taxon>
        <taxon>Gammaproteobacteria</taxon>
        <taxon>Cellvibrionales</taxon>
        <taxon>Cellvibrionaceae</taxon>
        <taxon>Cellvibrio</taxon>
    </lineage>
</organism>
<evidence type="ECO:0000256" key="6">
    <source>
        <dbReference type="ARBA" id="ARBA00023012"/>
    </source>
</evidence>
<dbReference type="Proteomes" id="UP000619761">
    <property type="component" value="Unassembled WGS sequence"/>
</dbReference>
<dbReference type="SUPFAM" id="SSF55785">
    <property type="entry name" value="PYP-like sensor domain (PAS domain)"/>
    <property type="match status" value="1"/>
</dbReference>
<dbReference type="InterPro" id="IPR003594">
    <property type="entry name" value="HATPase_dom"/>
</dbReference>
<feature type="transmembrane region" description="Helical" evidence="7">
    <location>
        <begin position="59"/>
        <end position="78"/>
    </location>
</feature>
<accession>A0ABQ3AT21</accession>
<dbReference type="SUPFAM" id="SSF55874">
    <property type="entry name" value="ATPase domain of HSP90 chaperone/DNA topoisomerase II/histidine kinase"/>
    <property type="match status" value="1"/>
</dbReference>
<keyword evidence="7" id="KW-0472">Membrane</keyword>
<evidence type="ECO:0000256" key="7">
    <source>
        <dbReference type="SAM" id="Phobius"/>
    </source>
</evidence>
<dbReference type="SMART" id="SM00091">
    <property type="entry name" value="PAS"/>
    <property type="match status" value="1"/>
</dbReference>
<dbReference type="InterPro" id="IPR029016">
    <property type="entry name" value="GAF-like_dom_sf"/>
</dbReference>
<dbReference type="InterPro" id="IPR004358">
    <property type="entry name" value="Sig_transdc_His_kin-like_C"/>
</dbReference>
<dbReference type="Gene3D" id="3.30.450.40">
    <property type="match status" value="1"/>
</dbReference>
<evidence type="ECO:0000256" key="2">
    <source>
        <dbReference type="ARBA" id="ARBA00012438"/>
    </source>
</evidence>
<dbReference type="CDD" id="cd00130">
    <property type="entry name" value="PAS"/>
    <property type="match status" value="1"/>
</dbReference>
<dbReference type="Pfam" id="PF13426">
    <property type="entry name" value="PAS_9"/>
    <property type="match status" value="1"/>
</dbReference>
<gene>
    <name evidence="10" type="ORF">GCM10011613_03460</name>
</gene>
<feature type="domain" description="PAS" evidence="9">
    <location>
        <begin position="401"/>
        <end position="449"/>
    </location>
</feature>
<dbReference type="InterPro" id="IPR036097">
    <property type="entry name" value="HisK_dim/P_sf"/>
</dbReference>
<dbReference type="Gene3D" id="3.30.450.20">
    <property type="entry name" value="PAS domain"/>
    <property type="match status" value="1"/>
</dbReference>
<dbReference type="PANTHER" id="PTHR43711">
    <property type="entry name" value="TWO-COMPONENT HISTIDINE KINASE"/>
    <property type="match status" value="1"/>
</dbReference>
<evidence type="ECO:0000256" key="1">
    <source>
        <dbReference type="ARBA" id="ARBA00000085"/>
    </source>
</evidence>
<evidence type="ECO:0000313" key="11">
    <source>
        <dbReference type="Proteomes" id="UP000619761"/>
    </source>
</evidence>
<evidence type="ECO:0000256" key="5">
    <source>
        <dbReference type="ARBA" id="ARBA00022777"/>
    </source>
</evidence>
<dbReference type="EMBL" id="BMYZ01000001">
    <property type="protein sequence ID" value="GGY63135.1"/>
    <property type="molecule type" value="Genomic_DNA"/>
</dbReference>
<feature type="transmembrane region" description="Helical" evidence="7">
    <location>
        <begin position="90"/>
        <end position="114"/>
    </location>
</feature>
<dbReference type="Pfam" id="PF13185">
    <property type="entry name" value="GAF_2"/>
    <property type="match status" value="1"/>
</dbReference>
<proteinExistence type="predicted"/>
<keyword evidence="7" id="KW-1133">Transmembrane helix</keyword>
<dbReference type="NCBIfam" id="TIGR00229">
    <property type="entry name" value="sensory_box"/>
    <property type="match status" value="1"/>
</dbReference>
<dbReference type="InterPro" id="IPR003018">
    <property type="entry name" value="GAF"/>
</dbReference>
<dbReference type="InterPro" id="IPR050736">
    <property type="entry name" value="Sensor_HK_Regulatory"/>
</dbReference>
<dbReference type="InterPro" id="IPR005467">
    <property type="entry name" value="His_kinase_dom"/>
</dbReference>
<feature type="domain" description="Histidine kinase" evidence="8">
    <location>
        <begin position="528"/>
        <end position="747"/>
    </location>
</feature>
<dbReference type="SMART" id="SM00387">
    <property type="entry name" value="HATPase_c"/>
    <property type="match status" value="1"/>
</dbReference>
<dbReference type="EC" id="2.7.13.3" evidence="2"/>
<dbReference type="InterPro" id="IPR003661">
    <property type="entry name" value="HisK_dim/P_dom"/>
</dbReference>
<dbReference type="PRINTS" id="PR00344">
    <property type="entry name" value="BCTRLSENSOR"/>
</dbReference>
<dbReference type="InterPro" id="IPR035965">
    <property type="entry name" value="PAS-like_dom_sf"/>
</dbReference>
<protein>
    <recommendedName>
        <fullName evidence="2">histidine kinase</fullName>
        <ecNumber evidence="2">2.7.13.3</ecNumber>
    </recommendedName>
</protein>
<name>A0ABQ3AT21_9GAMM</name>
<feature type="transmembrane region" description="Helical" evidence="7">
    <location>
        <begin position="145"/>
        <end position="163"/>
    </location>
</feature>
<dbReference type="SUPFAM" id="SSF47384">
    <property type="entry name" value="Homodimeric domain of signal transducing histidine kinase"/>
    <property type="match status" value="1"/>
</dbReference>
<dbReference type="Pfam" id="PF02518">
    <property type="entry name" value="HATPase_c"/>
    <property type="match status" value="1"/>
</dbReference>
<keyword evidence="3" id="KW-0597">Phosphoprotein</keyword>
<evidence type="ECO:0000256" key="4">
    <source>
        <dbReference type="ARBA" id="ARBA00022679"/>
    </source>
</evidence>
<dbReference type="InterPro" id="IPR036890">
    <property type="entry name" value="HATPase_C_sf"/>
</dbReference>
<dbReference type="SUPFAM" id="SSF55781">
    <property type="entry name" value="GAF domain-like"/>
    <property type="match status" value="1"/>
</dbReference>
<keyword evidence="7" id="KW-0812">Transmembrane</keyword>
<dbReference type="InterPro" id="IPR000014">
    <property type="entry name" value="PAS"/>
</dbReference>
<dbReference type="Gene3D" id="3.30.565.10">
    <property type="entry name" value="Histidine kinase-like ATPase, C-terminal domain"/>
    <property type="match status" value="1"/>
</dbReference>
<feature type="transmembrane region" description="Helical" evidence="7">
    <location>
        <begin position="169"/>
        <end position="189"/>
    </location>
</feature>
<dbReference type="Gene3D" id="1.10.287.130">
    <property type="match status" value="1"/>
</dbReference>
<keyword evidence="5" id="KW-0418">Kinase</keyword>
<dbReference type="SMART" id="SM00388">
    <property type="entry name" value="HisKA"/>
    <property type="match status" value="1"/>
</dbReference>
<reference evidence="11" key="1">
    <citation type="journal article" date="2019" name="Int. J. Syst. Evol. Microbiol.">
        <title>The Global Catalogue of Microorganisms (GCM) 10K type strain sequencing project: providing services to taxonomists for standard genome sequencing and annotation.</title>
        <authorList>
            <consortium name="The Broad Institute Genomics Platform"/>
            <consortium name="The Broad Institute Genome Sequencing Center for Infectious Disease"/>
            <person name="Wu L."/>
            <person name="Ma J."/>
        </authorList>
    </citation>
    <scope>NUCLEOTIDE SEQUENCE [LARGE SCALE GENOMIC DNA]</scope>
    <source>
        <strain evidence="11">KCTC 32239</strain>
    </source>
</reference>
<evidence type="ECO:0000256" key="3">
    <source>
        <dbReference type="ARBA" id="ARBA00022553"/>
    </source>
</evidence>
<evidence type="ECO:0000259" key="8">
    <source>
        <dbReference type="PROSITE" id="PS50109"/>
    </source>
</evidence>
<comment type="catalytic activity">
    <reaction evidence="1">
        <text>ATP + protein L-histidine = ADP + protein N-phospho-L-histidine.</text>
        <dbReference type="EC" id="2.7.13.3"/>
    </reaction>
</comment>
<keyword evidence="11" id="KW-1185">Reference proteome</keyword>
<sequence>MEIPTSENANAPQLQHRSLIEERVRALYNGIPLSIGVTLILDLLLTLSHWNIIGQGDLILWNIFMMCAMVLRTVNWFFWRNTESNFSPRYWLTTFRIGALLGGLMWGSASYFMFASFNTTYQALLAFTLAGVASGSLTTLAIDKLSAVGFVTLAIVPLSLRLHAEQGQIAVSMSIMVALFIVFVLSASARARQQLENSFAQNARLIEWGNDRLQQQQMSKIVSQTQTLFIAANDDNKTFEHLLENVVKLTGSQFGFIGEVKYSEEQDPYLNMIAMTNIAWDKASRAAYNNYKTQGMKFSNLNTLFGAALTSGKPIISNNPASDMRAGGTPKGHPPITAFVGIPIFNNGQQVAMLGLANKETGYTEAHIENLKPVTSLISQFMIAIAHRRQHVIDEENIKRQAKHTQAILDGAFDGIITLNESGIITSFNHAAEVIFGYRANQIIGSSLLKLLPKYARNQNEQNPIKNISEILDVGQEMVGLRKNGKEFEMELALSAIQGEVDIAYVGVIRDISDRKHTDKLKNEFIATVSHELRTPLTSISASLAIIESGSLGTLPDKISNLIQIAKQNSIRLQNLINDLLDMDKLLSNKIEFDYKNFDAVTLVEKSIAANQYIADKHNVRFQISSAEEKCHIYADEARTQQVLTHLLSNAAKFSHPHSNVDLSISKTSNLVKILVTDYGTGIAPEFKPNIFRSFTQADSSSSRQKDGSGIGLTISKELIEKMGGKIGFTSNLGQGSSFYFELPIAH</sequence>
<dbReference type="PROSITE" id="PS50109">
    <property type="entry name" value="HIS_KIN"/>
    <property type="match status" value="1"/>
</dbReference>
<keyword evidence="4" id="KW-0808">Transferase</keyword>
<dbReference type="CDD" id="cd00082">
    <property type="entry name" value="HisKA"/>
    <property type="match status" value="1"/>
</dbReference>
<dbReference type="Pfam" id="PF00512">
    <property type="entry name" value="HisKA"/>
    <property type="match status" value="1"/>
</dbReference>
<dbReference type="PANTHER" id="PTHR43711:SF30">
    <property type="entry name" value="HISTIDINE KINASE"/>
    <property type="match status" value="1"/>
</dbReference>
<evidence type="ECO:0000313" key="10">
    <source>
        <dbReference type="EMBL" id="GGY63135.1"/>
    </source>
</evidence>
<dbReference type="PROSITE" id="PS50112">
    <property type="entry name" value="PAS"/>
    <property type="match status" value="1"/>
</dbReference>
<dbReference type="RefSeq" id="WP_189415498.1">
    <property type="nucleotide sequence ID" value="NZ_BMYZ01000001.1"/>
</dbReference>
<evidence type="ECO:0000259" key="9">
    <source>
        <dbReference type="PROSITE" id="PS50112"/>
    </source>
</evidence>
<comment type="caution">
    <text evidence="10">The sequence shown here is derived from an EMBL/GenBank/DDBJ whole genome shotgun (WGS) entry which is preliminary data.</text>
</comment>
<feature type="transmembrane region" description="Helical" evidence="7">
    <location>
        <begin position="26"/>
        <end position="47"/>
    </location>
</feature>